<evidence type="ECO:0000313" key="1">
    <source>
        <dbReference type="EMBL" id="ETN80657.1"/>
    </source>
</evidence>
<organism evidence="1 2">
    <name type="scientific">Necator americanus</name>
    <name type="common">Human hookworm</name>
    <dbReference type="NCBI Taxonomy" id="51031"/>
    <lineage>
        <taxon>Eukaryota</taxon>
        <taxon>Metazoa</taxon>
        <taxon>Ecdysozoa</taxon>
        <taxon>Nematoda</taxon>
        <taxon>Chromadorea</taxon>
        <taxon>Rhabditida</taxon>
        <taxon>Rhabditina</taxon>
        <taxon>Rhabditomorpha</taxon>
        <taxon>Strongyloidea</taxon>
        <taxon>Ancylostomatidae</taxon>
        <taxon>Bunostominae</taxon>
        <taxon>Necator</taxon>
    </lineage>
</organism>
<name>W2TI01_NECAM</name>
<evidence type="ECO:0000313" key="2">
    <source>
        <dbReference type="Proteomes" id="UP000053676"/>
    </source>
</evidence>
<dbReference type="OrthoDB" id="10423273at2759"/>
<keyword evidence="2" id="KW-1185">Reference proteome</keyword>
<sequence length="157" mass="17215">MMVNAEPGEESLSMALLIEENEFAKNGGEYSVMLAMHESNTTNGSFERNRLHDNVNSVASVVLTSPNYRLESNDFHNPLSAHEVDVRSDGSWKLQATGNSWGTHDMKKALKAPEGSLPVEVVHNAAARPAMLPIIPQLLDKSQCAHLNYCSHVGKCE</sequence>
<accession>W2TI01</accession>
<gene>
    <name evidence="1" type="ORF">NECAME_09049</name>
</gene>
<dbReference type="Proteomes" id="UP000053676">
    <property type="component" value="Unassembled WGS sequence"/>
</dbReference>
<dbReference type="KEGG" id="nai:NECAME_09049"/>
<feature type="non-terminal residue" evidence="1">
    <location>
        <position position="157"/>
    </location>
</feature>
<dbReference type="EMBL" id="KI659018">
    <property type="protein sequence ID" value="ETN80657.1"/>
    <property type="molecule type" value="Genomic_DNA"/>
</dbReference>
<protein>
    <submittedName>
        <fullName evidence="1">Uncharacterized protein</fullName>
    </submittedName>
</protein>
<dbReference type="AlphaFoldDB" id="W2TI01"/>
<dbReference type="STRING" id="51031.W2TI01"/>
<proteinExistence type="predicted"/>
<reference evidence="2" key="1">
    <citation type="journal article" date="2014" name="Nat. Genet.">
        <title>Genome of the human hookworm Necator americanus.</title>
        <authorList>
            <person name="Tang Y.T."/>
            <person name="Gao X."/>
            <person name="Rosa B.A."/>
            <person name="Abubucker S."/>
            <person name="Hallsworth-Pepin K."/>
            <person name="Martin J."/>
            <person name="Tyagi R."/>
            <person name="Heizer E."/>
            <person name="Zhang X."/>
            <person name="Bhonagiri-Palsikar V."/>
            <person name="Minx P."/>
            <person name="Warren W.C."/>
            <person name="Wang Q."/>
            <person name="Zhan B."/>
            <person name="Hotez P.J."/>
            <person name="Sternberg P.W."/>
            <person name="Dougall A."/>
            <person name="Gaze S.T."/>
            <person name="Mulvenna J."/>
            <person name="Sotillo J."/>
            <person name="Ranganathan S."/>
            <person name="Rabelo E.M."/>
            <person name="Wilson R.K."/>
            <person name="Felgner P.L."/>
            <person name="Bethony J."/>
            <person name="Hawdon J.M."/>
            <person name="Gasser R.B."/>
            <person name="Loukas A."/>
            <person name="Mitreva M."/>
        </authorList>
    </citation>
    <scope>NUCLEOTIDE SEQUENCE [LARGE SCALE GENOMIC DNA]</scope>
</reference>